<dbReference type="Gene3D" id="2.120.10.30">
    <property type="entry name" value="TolB, C-terminal domain"/>
    <property type="match status" value="1"/>
</dbReference>
<dbReference type="EMBL" id="UOGD01000079">
    <property type="protein sequence ID" value="VAX17494.1"/>
    <property type="molecule type" value="Genomic_DNA"/>
</dbReference>
<evidence type="ECO:0000313" key="2">
    <source>
        <dbReference type="EMBL" id="VAX17494.1"/>
    </source>
</evidence>
<proteinExistence type="inferred from homology"/>
<protein>
    <submittedName>
        <fullName evidence="2">TolB protein, periplasmic protein involved in the tonb-independent uptake of group A colicins</fullName>
    </submittedName>
</protein>
<sequence>MRKIRYVLLILFAISTAISAQFNEFYPEYEWYTITGKNVFVHYHEGAERTARVVAKIADEVWGPITSLYGYEPDKVHYVIKDIDDYSNGATYFFDNKIEIWASALDFDLRGTHNWLRNVISHEFTHMVQIQAGMKWTRSIPAFYIQYLDYQDVRRPDLLYGYPDVIASYPIPAINIPAWFAEGTAQYMRKEFNYDNWDSNRDMILRSYVLDNNMLTWNEMGEFGKTSLGNESVYNSGFALTRYISQKYGEDKLRKITQKLGKFGNFTIDAAFKDVLGKDGDEIYDEWKSVLKQSYEKRTAAVKENLVAGEIIFDEGFGNFYPKFTKDGSKFYFISNKGNDYLSTSSLYVYDFKTKKAKMVISGIRSTIGLTPDEKKIIFAKLSEDNPKWINIHDLFTYDIEEEEETRLTHGLRANNPDVSHDGKKITFLYQKDGT</sequence>
<organism evidence="2">
    <name type="scientific">hydrothermal vent metagenome</name>
    <dbReference type="NCBI Taxonomy" id="652676"/>
    <lineage>
        <taxon>unclassified sequences</taxon>
        <taxon>metagenomes</taxon>
        <taxon>ecological metagenomes</taxon>
    </lineage>
</organism>
<dbReference type="PANTHER" id="PTHR36842:SF1">
    <property type="entry name" value="PROTEIN TOLB"/>
    <property type="match status" value="1"/>
</dbReference>
<dbReference type="PANTHER" id="PTHR36842">
    <property type="entry name" value="PROTEIN TOLB HOMOLOG"/>
    <property type="match status" value="1"/>
</dbReference>
<comment type="similarity">
    <text evidence="1">Belongs to the TolB family.</text>
</comment>
<dbReference type="AlphaFoldDB" id="A0A3B1C0G2"/>
<accession>A0A3B1C0G2</accession>
<gene>
    <name evidence="2" type="ORF">MNBD_IGNAVI01-1307</name>
</gene>
<feature type="non-terminal residue" evidence="2">
    <location>
        <position position="435"/>
    </location>
</feature>
<dbReference type="InterPro" id="IPR011659">
    <property type="entry name" value="WD40"/>
</dbReference>
<dbReference type="SUPFAM" id="SSF69304">
    <property type="entry name" value="Tricorn protease N-terminal domain"/>
    <property type="match status" value="1"/>
</dbReference>
<dbReference type="InterPro" id="IPR011042">
    <property type="entry name" value="6-blade_b-propeller_TolB-like"/>
</dbReference>
<dbReference type="Pfam" id="PF07676">
    <property type="entry name" value="PD40"/>
    <property type="match status" value="1"/>
</dbReference>
<reference evidence="2" key="1">
    <citation type="submission" date="2018-06" db="EMBL/GenBank/DDBJ databases">
        <authorList>
            <person name="Zhirakovskaya E."/>
        </authorList>
    </citation>
    <scope>NUCLEOTIDE SEQUENCE</scope>
</reference>
<evidence type="ECO:0000256" key="1">
    <source>
        <dbReference type="ARBA" id="ARBA00009820"/>
    </source>
</evidence>
<name>A0A3B1C0G2_9ZZZZ</name>